<dbReference type="Pfam" id="PF00459">
    <property type="entry name" value="Inositol_P"/>
    <property type="match status" value="1"/>
</dbReference>
<proteinExistence type="predicted"/>
<evidence type="ECO:0000256" key="4">
    <source>
        <dbReference type="ARBA" id="ARBA00022801"/>
    </source>
</evidence>
<dbReference type="PANTHER" id="PTHR20854:SF4">
    <property type="entry name" value="INOSITOL-1-MONOPHOSPHATASE-RELATED"/>
    <property type="match status" value="1"/>
</dbReference>
<sequence>MSAPDPLVLPDAVDPGLPGALLTVAHEVAEAAASLVREKRAGHVEVAATKSSDVDVVTEADRATEELLRRLLRERRPDDAIMGEEGDDEPGTSGVRWVLDPIDGTVNFLYDLGRYSVSVAAEVLTDDGWLTVAGVVLDVADDVEHAAVLTAEGPRGTSAGRPVAVRAPQPLGQMLVATGFSYDRDLRRLQAQGWVHLLPRVRDIRRMGSCALDLCSVASGRVDAYAEEGVNHWDYAAALLVARAGGARAEVLAGVGGRTFVLCAPPASFEALHEAVTEAGLLAPA</sequence>
<feature type="binding site" evidence="6">
    <location>
        <position position="84"/>
    </location>
    <ligand>
        <name>Mg(2+)</name>
        <dbReference type="ChEBI" id="CHEBI:18420"/>
        <label>1</label>
        <note>catalytic</note>
    </ligand>
</feature>
<dbReference type="GO" id="GO:0046854">
    <property type="term" value="P:phosphatidylinositol phosphate biosynthetic process"/>
    <property type="evidence" value="ECO:0007669"/>
    <property type="project" value="InterPro"/>
</dbReference>
<organism evidence="7 8">
    <name type="scientific">Nocardioides bruguierae</name>
    <dbReference type="NCBI Taxonomy" id="2945102"/>
    <lineage>
        <taxon>Bacteria</taxon>
        <taxon>Bacillati</taxon>
        <taxon>Actinomycetota</taxon>
        <taxon>Actinomycetes</taxon>
        <taxon>Propionibacteriales</taxon>
        <taxon>Nocardioidaceae</taxon>
        <taxon>Nocardioides</taxon>
    </lineage>
</organism>
<evidence type="ECO:0000256" key="1">
    <source>
        <dbReference type="ARBA" id="ARBA00001033"/>
    </source>
</evidence>
<dbReference type="PROSITE" id="PS00630">
    <property type="entry name" value="IMP_2"/>
    <property type="match status" value="1"/>
</dbReference>
<keyword evidence="5 6" id="KW-0460">Magnesium</keyword>
<dbReference type="RefSeq" id="WP_250825776.1">
    <property type="nucleotide sequence ID" value="NZ_JAMOIL010000001.1"/>
</dbReference>
<reference evidence="7" key="1">
    <citation type="submission" date="2022-05" db="EMBL/GenBank/DDBJ databases">
        <authorList>
            <person name="Tuo L."/>
        </authorList>
    </citation>
    <scope>NUCLEOTIDE SEQUENCE</scope>
    <source>
        <strain evidence="7">BSK12Z-4</strain>
    </source>
</reference>
<comment type="caution">
    <text evidence="7">The sequence shown here is derived from an EMBL/GenBank/DDBJ whole genome shotgun (WGS) entry which is preliminary data.</text>
</comment>
<name>A0A9X2D4S8_9ACTN</name>
<protein>
    <recommendedName>
        <fullName evidence="2">inositol-phosphate phosphatase</fullName>
        <ecNumber evidence="2">3.1.3.25</ecNumber>
    </recommendedName>
</protein>
<dbReference type="InterPro" id="IPR000760">
    <property type="entry name" value="Inositol_monophosphatase-like"/>
</dbReference>
<dbReference type="Proteomes" id="UP001139485">
    <property type="component" value="Unassembled WGS sequence"/>
</dbReference>
<dbReference type="AlphaFoldDB" id="A0A9X2D4S8"/>
<dbReference type="GO" id="GO:0007165">
    <property type="term" value="P:signal transduction"/>
    <property type="evidence" value="ECO:0007669"/>
    <property type="project" value="TreeGrafter"/>
</dbReference>
<dbReference type="InterPro" id="IPR020550">
    <property type="entry name" value="Inositol_monophosphatase_CS"/>
</dbReference>
<evidence type="ECO:0000256" key="2">
    <source>
        <dbReference type="ARBA" id="ARBA00013106"/>
    </source>
</evidence>
<dbReference type="PANTHER" id="PTHR20854">
    <property type="entry name" value="INOSITOL MONOPHOSPHATASE"/>
    <property type="match status" value="1"/>
</dbReference>
<dbReference type="Gene3D" id="3.40.190.80">
    <property type="match status" value="1"/>
</dbReference>
<evidence type="ECO:0000256" key="6">
    <source>
        <dbReference type="PIRSR" id="PIRSR600760-2"/>
    </source>
</evidence>
<dbReference type="InterPro" id="IPR020583">
    <property type="entry name" value="Inositol_monoP_metal-BS"/>
</dbReference>
<evidence type="ECO:0000313" key="7">
    <source>
        <dbReference type="EMBL" id="MCM0618812.1"/>
    </source>
</evidence>
<dbReference type="SUPFAM" id="SSF56655">
    <property type="entry name" value="Carbohydrate phosphatase"/>
    <property type="match status" value="1"/>
</dbReference>
<evidence type="ECO:0000256" key="3">
    <source>
        <dbReference type="ARBA" id="ARBA00022723"/>
    </source>
</evidence>
<feature type="binding site" evidence="6">
    <location>
        <position position="103"/>
    </location>
    <ligand>
        <name>Mg(2+)</name>
        <dbReference type="ChEBI" id="CHEBI:18420"/>
        <label>1</label>
        <note>catalytic</note>
    </ligand>
</feature>
<dbReference type="GO" id="GO:0046872">
    <property type="term" value="F:metal ion binding"/>
    <property type="evidence" value="ECO:0007669"/>
    <property type="project" value="UniProtKB-KW"/>
</dbReference>
<dbReference type="PROSITE" id="PS00629">
    <property type="entry name" value="IMP_1"/>
    <property type="match status" value="1"/>
</dbReference>
<accession>A0A9X2D4S8</accession>
<dbReference type="Gene3D" id="3.30.540.10">
    <property type="entry name" value="Fructose-1,6-Bisphosphatase, subunit A, domain 1"/>
    <property type="match status" value="1"/>
</dbReference>
<dbReference type="EC" id="3.1.3.25" evidence="2"/>
<evidence type="ECO:0000256" key="5">
    <source>
        <dbReference type="ARBA" id="ARBA00022842"/>
    </source>
</evidence>
<comment type="cofactor">
    <cofactor evidence="6">
        <name>Mg(2+)</name>
        <dbReference type="ChEBI" id="CHEBI:18420"/>
    </cofactor>
</comment>
<feature type="binding site" evidence="6">
    <location>
        <position position="234"/>
    </location>
    <ligand>
        <name>Mg(2+)</name>
        <dbReference type="ChEBI" id="CHEBI:18420"/>
        <label>1</label>
        <note>catalytic</note>
    </ligand>
</feature>
<dbReference type="GO" id="GO:0006020">
    <property type="term" value="P:inositol metabolic process"/>
    <property type="evidence" value="ECO:0007669"/>
    <property type="project" value="TreeGrafter"/>
</dbReference>
<comment type="catalytic activity">
    <reaction evidence="1">
        <text>a myo-inositol phosphate + H2O = myo-inositol + phosphate</text>
        <dbReference type="Rhea" id="RHEA:24056"/>
        <dbReference type="ChEBI" id="CHEBI:15377"/>
        <dbReference type="ChEBI" id="CHEBI:17268"/>
        <dbReference type="ChEBI" id="CHEBI:43474"/>
        <dbReference type="ChEBI" id="CHEBI:84139"/>
        <dbReference type="EC" id="3.1.3.25"/>
    </reaction>
</comment>
<gene>
    <name evidence="7" type="ORF">M8330_00720</name>
</gene>
<keyword evidence="8" id="KW-1185">Reference proteome</keyword>
<dbReference type="EMBL" id="JAMOIL010000001">
    <property type="protein sequence ID" value="MCM0618812.1"/>
    <property type="molecule type" value="Genomic_DNA"/>
</dbReference>
<feature type="binding site" evidence="6">
    <location>
        <position position="100"/>
    </location>
    <ligand>
        <name>Mg(2+)</name>
        <dbReference type="ChEBI" id="CHEBI:18420"/>
        <label>1</label>
        <note>catalytic</note>
    </ligand>
</feature>
<keyword evidence="3 6" id="KW-0479">Metal-binding</keyword>
<dbReference type="GO" id="GO:0008934">
    <property type="term" value="F:inositol monophosphate 1-phosphatase activity"/>
    <property type="evidence" value="ECO:0007669"/>
    <property type="project" value="TreeGrafter"/>
</dbReference>
<feature type="binding site" evidence="6">
    <location>
        <position position="102"/>
    </location>
    <ligand>
        <name>Mg(2+)</name>
        <dbReference type="ChEBI" id="CHEBI:18420"/>
        <label>1</label>
        <note>catalytic</note>
    </ligand>
</feature>
<evidence type="ECO:0000313" key="8">
    <source>
        <dbReference type="Proteomes" id="UP001139485"/>
    </source>
</evidence>
<dbReference type="PRINTS" id="PR00377">
    <property type="entry name" value="IMPHPHTASES"/>
</dbReference>
<keyword evidence="4" id="KW-0378">Hydrolase</keyword>